<keyword evidence="7 11" id="KW-1133">Transmembrane helix</keyword>
<dbReference type="GO" id="GO:0034067">
    <property type="term" value="P:protein localization to Golgi apparatus"/>
    <property type="evidence" value="ECO:0007669"/>
    <property type="project" value="TreeGrafter"/>
</dbReference>
<dbReference type="AlphaFoldDB" id="A0A1W4XF93"/>
<dbReference type="STRING" id="224129.A0A1W4XF93"/>
<protein>
    <recommendedName>
        <fullName evidence="3">Signal recognition particle receptor subunit beta</fullName>
    </recommendedName>
</protein>
<keyword evidence="12" id="KW-1185">Reference proteome</keyword>
<dbReference type="Proteomes" id="UP000192223">
    <property type="component" value="Unplaced"/>
</dbReference>
<keyword evidence="9 11" id="KW-0472">Membrane</keyword>
<dbReference type="PANTHER" id="PTHR45909">
    <property type="entry name" value="ADP-RIBOSYLATION FACTOR-RELATED PROTEIN 1"/>
    <property type="match status" value="1"/>
</dbReference>
<dbReference type="InterPro" id="IPR024156">
    <property type="entry name" value="Small_GTPase_ARF"/>
</dbReference>
<name>A0A1W4XF93_AGRPL</name>
<feature type="transmembrane region" description="Helical" evidence="11">
    <location>
        <begin position="6"/>
        <end position="25"/>
    </location>
</feature>
<dbReference type="GO" id="GO:0005789">
    <property type="term" value="C:endoplasmic reticulum membrane"/>
    <property type="evidence" value="ECO:0007669"/>
    <property type="project" value="UniProtKB-SubCell"/>
</dbReference>
<dbReference type="Pfam" id="PF09439">
    <property type="entry name" value="SRPRB"/>
    <property type="match status" value="1"/>
</dbReference>
<dbReference type="InParanoid" id="A0A1W4XF93"/>
<sequence length="236" mass="26966">MDSNYIKLIISVLTVLVTLILYVVYQRARKSRRSILLVGLRESGKTLTFTQLIHGQYVETFTSIKENIGDYETNNGTVRIIDIPGHEQLRYKFFDKYKSNARALVYIIDSTLNSANLRDTAECLYNILSDSVVINNRLPVLVLCNKQDISTASNNDLLKQQLEEEFALLRVTKSHQLESVDLKAQKSAFLGREGEKFKFEDLPIKVSFAETCAILKDNYSSKKGLDDFKKWLIKVA</sequence>
<dbReference type="CTD" id="47283"/>
<comment type="subcellular location">
    <subcellularLocation>
        <location evidence="1">Endoplasmic reticulum membrane</location>
        <topology evidence="1">Single-pass membrane protein</topology>
    </subcellularLocation>
</comment>
<proteinExistence type="inferred from homology"/>
<dbReference type="GO" id="GO:0005525">
    <property type="term" value="F:GTP binding"/>
    <property type="evidence" value="ECO:0007669"/>
    <property type="project" value="UniProtKB-KW"/>
</dbReference>
<dbReference type="InterPro" id="IPR019009">
    <property type="entry name" value="SRP_receptor_beta_su"/>
</dbReference>
<keyword evidence="8" id="KW-0342">GTP-binding</keyword>
<evidence type="ECO:0000256" key="10">
    <source>
        <dbReference type="ARBA" id="ARBA00023170"/>
    </source>
</evidence>
<comment type="similarity">
    <text evidence="2">Belongs to the SRP receptor beta subunit family.</text>
</comment>
<dbReference type="InterPro" id="IPR027417">
    <property type="entry name" value="P-loop_NTPase"/>
</dbReference>
<evidence type="ECO:0000256" key="5">
    <source>
        <dbReference type="ARBA" id="ARBA00022741"/>
    </source>
</evidence>
<evidence type="ECO:0000256" key="11">
    <source>
        <dbReference type="SAM" id="Phobius"/>
    </source>
</evidence>
<dbReference type="RefSeq" id="XP_018331015.1">
    <property type="nucleotide sequence ID" value="XM_018475513.2"/>
</dbReference>
<evidence type="ECO:0000256" key="3">
    <source>
        <dbReference type="ARBA" id="ARBA00020256"/>
    </source>
</evidence>
<dbReference type="PROSITE" id="PS51417">
    <property type="entry name" value="ARF"/>
    <property type="match status" value="1"/>
</dbReference>
<dbReference type="SUPFAM" id="SSF52540">
    <property type="entry name" value="P-loop containing nucleoside triphosphate hydrolases"/>
    <property type="match status" value="1"/>
</dbReference>
<keyword evidence="10 13" id="KW-0675">Receptor</keyword>
<evidence type="ECO:0000256" key="9">
    <source>
        <dbReference type="ARBA" id="ARBA00023136"/>
    </source>
</evidence>
<dbReference type="OrthoDB" id="41266at2759"/>
<dbReference type="GO" id="GO:0043001">
    <property type="term" value="P:Golgi to plasma membrane protein transport"/>
    <property type="evidence" value="ECO:0007669"/>
    <property type="project" value="TreeGrafter"/>
</dbReference>
<keyword evidence="4 11" id="KW-0812">Transmembrane</keyword>
<evidence type="ECO:0000256" key="4">
    <source>
        <dbReference type="ARBA" id="ARBA00022692"/>
    </source>
</evidence>
<dbReference type="GO" id="GO:0005794">
    <property type="term" value="C:Golgi apparatus"/>
    <property type="evidence" value="ECO:0007669"/>
    <property type="project" value="TreeGrafter"/>
</dbReference>
<gene>
    <name evidence="13" type="primary">LOC108740967</name>
</gene>
<evidence type="ECO:0000313" key="13">
    <source>
        <dbReference type="RefSeq" id="XP_018331015.1"/>
    </source>
</evidence>
<keyword evidence="5" id="KW-0547">Nucleotide-binding</keyword>
<dbReference type="GO" id="GO:0006886">
    <property type="term" value="P:intracellular protein transport"/>
    <property type="evidence" value="ECO:0007669"/>
    <property type="project" value="TreeGrafter"/>
</dbReference>
<dbReference type="KEGG" id="apln:108740967"/>
<dbReference type="GeneID" id="108740967"/>
<accession>A0A1W4XF93</accession>
<dbReference type="CDD" id="cd04105">
    <property type="entry name" value="SR_beta"/>
    <property type="match status" value="1"/>
</dbReference>
<dbReference type="FunCoup" id="A0A1W4XF93">
    <property type="interactions" value="1584"/>
</dbReference>
<keyword evidence="6" id="KW-0256">Endoplasmic reticulum</keyword>
<organism evidence="12 13">
    <name type="scientific">Agrilus planipennis</name>
    <name type="common">Emerald ash borer</name>
    <name type="synonym">Agrilus marcopoli</name>
    <dbReference type="NCBI Taxonomy" id="224129"/>
    <lineage>
        <taxon>Eukaryota</taxon>
        <taxon>Metazoa</taxon>
        <taxon>Ecdysozoa</taxon>
        <taxon>Arthropoda</taxon>
        <taxon>Hexapoda</taxon>
        <taxon>Insecta</taxon>
        <taxon>Pterygota</taxon>
        <taxon>Neoptera</taxon>
        <taxon>Endopterygota</taxon>
        <taxon>Coleoptera</taxon>
        <taxon>Polyphaga</taxon>
        <taxon>Elateriformia</taxon>
        <taxon>Buprestoidea</taxon>
        <taxon>Buprestidae</taxon>
        <taxon>Agrilinae</taxon>
        <taxon>Agrilus</taxon>
    </lineage>
</organism>
<evidence type="ECO:0000256" key="1">
    <source>
        <dbReference type="ARBA" id="ARBA00004389"/>
    </source>
</evidence>
<evidence type="ECO:0000313" key="12">
    <source>
        <dbReference type="Proteomes" id="UP000192223"/>
    </source>
</evidence>
<reference evidence="13" key="1">
    <citation type="submission" date="2025-08" db="UniProtKB">
        <authorList>
            <consortium name="RefSeq"/>
        </authorList>
    </citation>
    <scope>IDENTIFICATION</scope>
    <source>
        <tissue evidence="13">Entire body</tissue>
    </source>
</reference>
<dbReference type="Gene3D" id="3.40.50.300">
    <property type="entry name" value="P-loop containing nucleotide triphosphate hydrolases"/>
    <property type="match status" value="1"/>
</dbReference>
<evidence type="ECO:0000256" key="7">
    <source>
        <dbReference type="ARBA" id="ARBA00022989"/>
    </source>
</evidence>
<dbReference type="PANTHER" id="PTHR45909:SF1">
    <property type="entry name" value="ADP-RIBOSYLATION FACTOR-RELATED PROTEIN 1"/>
    <property type="match status" value="1"/>
</dbReference>
<evidence type="ECO:0000256" key="2">
    <source>
        <dbReference type="ARBA" id="ARBA00005619"/>
    </source>
</evidence>
<evidence type="ECO:0000256" key="6">
    <source>
        <dbReference type="ARBA" id="ARBA00022824"/>
    </source>
</evidence>
<dbReference type="GO" id="GO:0003924">
    <property type="term" value="F:GTPase activity"/>
    <property type="evidence" value="ECO:0007669"/>
    <property type="project" value="TreeGrafter"/>
</dbReference>
<evidence type="ECO:0000256" key="8">
    <source>
        <dbReference type="ARBA" id="ARBA00023134"/>
    </source>
</evidence>